<dbReference type="Gene3D" id="3.40.109.10">
    <property type="entry name" value="NADH Oxidase"/>
    <property type="match status" value="1"/>
</dbReference>
<dbReference type="InterPro" id="IPR000415">
    <property type="entry name" value="Nitroreductase-like"/>
</dbReference>
<dbReference type="Pfam" id="PF00881">
    <property type="entry name" value="Nitroreductase"/>
    <property type="match status" value="2"/>
</dbReference>
<feature type="domain" description="Nitroreductase" evidence="3">
    <location>
        <begin position="84"/>
        <end position="172"/>
    </location>
</feature>
<dbReference type="CDD" id="cd02138">
    <property type="entry name" value="TdsD-like"/>
    <property type="match status" value="1"/>
</dbReference>
<dbReference type="EMBL" id="CP002850">
    <property type="protein sequence ID" value="AEH62446.1"/>
    <property type="molecule type" value="Genomic_DNA"/>
</dbReference>
<dbReference type="PANTHER" id="PTHR43673:SF10">
    <property type="entry name" value="NADH DEHYDROGENASE_NAD(P)H NITROREDUCTASE XCC3605-RELATED"/>
    <property type="match status" value="1"/>
</dbReference>
<evidence type="ECO:0000313" key="4">
    <source>
        <dbReference type="EMBL" id="AEH62446.1"/>
    </source>
</evidence>
<evidence type="ECO:0000313" key="5">
    <source>
        <dbReference type="Proteomes" id="UP000001494"/>
    </source>
</evidence>
<dbReference type="InterPro" id="IPR029479">
    <property type="entry name" value="Nitroreductase"/>
</dbReference>
<evidence type="ECO:0000256" key="2">
    <source>
        <dbReference type="ARBA" id="ARBA00023002"/>
    </source>
</evidence>
<dbReference type="SUPFAM" id="SSF55469">
    <property type="entry name" value="FMN-dependent nitroreductase-like"/>
    <property type="match status" value="1"/>
</dbReference>
<keyword evidence="2" id="KW-0560">Oxidoreductase</keyword>
<reference evidence="4 5" key="1">
    <citation type="journal article" date="2011" name="J. Bacteriol.">
        <title>Genome sequence of the ethanol-producing Zymomonas mobilis subsp. mobilis lectotype strain ATCC 10988.</title>
        <authorList>
            <person name="Pappas K.M."/>
            <person name="Kouvelis V.N."/>
            <person name="Saunders E."/>
            <person name="Brettin T.S."/>
            <person name="Bruce D."/>
            <person name="Detter C."/>
            <person name="Balakireva M."/>
            <person name="Han C.S."/>
            <person name="Savvakis G."/>
            <person name="Kyrpides N.C."/>
            <person name="Typas M.A."/>
        </authorList>
    </citation>
    <scope>NUCLEOTIDE SEQUENCE [LARGE SCALE GENOMIC DNA]</scope>
    <source>
        <strain evidence="5">ATCC 10988 / DSM 424 / CCUG 17860 / LMG 404 / NCIMB 8938 / NRRL B-806 / ZM1</strain>
    </source>
</reference>
<dbReference type="GO" id="GO:0016491">
    <property type="term" value="F:oxidoreductase activity"/>
    <property type="evidence" value="ECO:0007669"/>
    <property type="project" value="UniProtKB-KW"/>
</dbReference>
<evidence type="ECO:0000259" key="3">
    <source>
        <dbReference type="Pfam" id="PF00881"/>
    </source>
</evidence>
<dbReference type="PANTHER" id="PTHR43673">
    <property type="entry name" value="NAD(P)H NITROREDUCTASE YDGI-RELATED"/>
    <property type="match status" value="1"/>
</dbReference>
<dbReference type="RefSeq" id="WP_014500611.1">
    <property type="nucleotide sequence ID" value="NC_017262.1"/>
</dbReference>
<feature type="domain" description="Nitroreductase" evidence="3">
    <location>
        <begin position="27"/>
        <end position="74"/>
    </location>
</feature>
<protein>
    <submittedName>
        <fullName evidence="4">Nitroreductase</fullName>
    </submittedName>
</protein>
<name>A0A0H3FXI3_ZYMMA</name>
<sequence>MSRAPHSASNIPQPRIADYPIDPVFLKRWSPLSFSSEEISKDQLYSLLEAARWTPSAYNSQPWRFVYAMRDSAIWSGFIDLLMEGNRGWAKQAAAIIFIISKTTLLSPISNTEKDAPSHSFDAGAAWMAMALQATRMGLATRPMTGVYFDKARQLLKVPQNYHIDAAIAVGHPDTQSAPEESHSRRLKFSNMRHSIHDMSREGYFKF</sequence>
<dbReference type="Proteomes" id="UP000001494">
    <property type="component" value="Chromosome"/>
</dbReference>
<dbReference type="OrthoDB" id="9802510at2"/>
<dbReference type="AlphaFoldDB" id="A0A0H3FXI3"/>
<dbReference type="KEGG" id="zmm:Zmob_0602"/>
<comment type="similarity">
    <text evidence="1">Belongs to the nitroreductase family.</text>
</comment>
<evidence type="ECO:0000256" key="1">
    <source>
        <dbReference type="ARBA" id="ARBA00007118"/>
    </source>
</evidence>
<gene>
    <name evidence="4" type="ordered locus">Zmob_0602</name>
</gene>
<dbReference type="HOGENOM" id="CLU_070764_6_0_5"/>
<organism evidence="4 5">
    <name type="scientific">Zymomonas mobilis subsp. mobilis (strain ATCC 10988 / DSM 424 / LMG 404 / NCIMB 8938 / NRRL B-806 / ZM1)</name>
    <dbReference type="NCBI Taxonomy" id="555217"/>
    <lineage>
        <taxon>Bacteria</taxon>
        <taxon>Pseudomonadati</taxon>
        <taxon>Pseudomonadota</taxon>
        <taxon>Alphaproteobacteria</taxon>
        <taxon>Sphingomonadales</taxon>
        <taxon>Zymomonadaceae</taxon>
        <taxon>Zymomonas</taxon>
    </lineage>
</organism>
<proteinExistence type="inferred from homology"/>
<dbReference type="eggNOG" id="COG0778">
    <property type="taxonomic scope" value="Bacteria"/>
</dbReference>
<accession>A0A0H3FXI3</accession>